<dbReference type="InterPro" id="IPR002656">
    <property type="entry name" value="Acyl_transf_3_dom"/>
</dbReference>
<evidence type="ECO:0000256" key="1">
    <source>
        <dbReference type="SAM" id="MobiDB-lite"/>
    </source>
</evidence>
<feature type="transmembrane region" description="Helical" evidence="2">
    <location>
        <begin position="95"/>
        <end position="114"/>
    </location>
</feature>
<accession>A0A3N5A7C5</accession>
<keyword evidence="2" id="KW-1133">Transmembrane helix</keyword>
<gene>
    <name evidence="4" type="ORF">EDD32_2089</name>
</gene>
<feature type="domain" description="Acyltransferase 3" evidence="3">
    <location>
        <begin position="28"/>
        <end position="359"/>
    </location>
</feature>
<dbReference type="AlphaFoldDB" id="A0A3N5A7C5"/>
<keyword evidence="2" id="KW-0812">Transmembrane</keyword>
<dbReference type="GO" id="GO:0009103">
    <property type="term" value="P:lipopolysaccharide biosynthetic process"/>
    <property type="evidence" value="ECO:0007669"/>
    <property type="project" value="TreeGrafter"/>
</dbReference>
<feature type="transmembrane region" description="Helical" evidence="2">
    <location>
        <begin position="166"/>
        <end position="183"/>
    </location>
</feature>
<dbReference type="PANTHER" id="PTHR23028:SF53">
    <property type="entry name" value="ACYL_TRANSF_3 DOMAIN-CONTAINING PROTEIN"/>
    <property type="match status" value="1"/>
</dbReference>
<dbReference type="OrthoDB" id="3404679at2"/>
<keyword evidence="2" id="KW-0472">Membrane</keyword>
<dbReference type="GO" id="GO:0016747">
    <property type="term" value="F:acyltransferase activity, transferring groups other than amino-acyl groups"/>
    <property type="evidence" value="ECO:0007669"/>
    <property type="project" value="InterPro"/>
</dbReference>
<proteinExistence type="predicted"/>
<feature type="transmembrane region" description="Helical" evidence="2">
    <location>
        <begin position="273"/>
        <end position="296"/>
    </location>
</feature>
<dbReference type="InterPro" id="IPR050879">
    <property type="entry name" value="Acyltransferase_3"/>
</dbReference>
<feature type="transmembrane region" description="Helical" evidence="2">
    <location>
        <begin position="317"/>
        <end position="338"/>
    </location>
</feature>
<organism evidence="4 5">
    <name type="scientific">Georgenia muralis</name>
    <dbReference type="NCBI Taxonomy" id="154117"/>
    <lineage>
        <taxon>Bacteria</taxon>
        <taxon>Bacillati</taxon>
        <taxon>Actinomycetota</taxon>
        <taxon>Actinomycetes</taxon>
        <taxon>Micrococcales</taxon>
        <taxon>Bogoriellaceae</taxon>
        <taxon>Georgenia</taxon>
    </lineage>
</organism>
<feature type="region of interest" description="Disordered" evidence="1">
    <location>
        <begin position="622"/>
        <end position="663"/>
    </location>
</feature>
<sequence length="663" mass="69833">MATQVQERRPRPTGAADRALRRGAGRIEGLDGLRALAIAAVLLYHLRPESLPGGYLGVDVFFVVSGFLITTLLLRELDDRGRIDLPRFWVRRARRLLPALVAVVVVTIPAAWLAGTDLLVGIGRQALGALTFSSNWLEIAAGSSYFTATAPQLFVNFWSLAVEEQFYLLWPLLLALVVAATSTARTRARIALGAAGASALAMALLHTPGADATRVYYGTDTHAFGLMIGAALAFALSGGPLPAAARRWAGPAVLVALAGLVALMLTLRQSGPLTFRGGILLASLLTAVLVAGLLAPTGPYRWLMRLRPLEWLGQRSYGIYLWHWPVILVLAQAIPTAHDSAAHWGVRGLSLAVTLVLAAASFRWLEGPVRQHGFRHSLRRAAAALRSPLRGRRVLARAGAGAGVALVLASGAAVAVAPERSQTQAAIEAAQAEVDASAEEAEVVEVVEADRSMPTGEEITGFGDSIVVTSKDGLEHRFPGIMLDARSILQWPDGERAVRARLAEGTVRRAVFLDYGTNAGVTDEALVRRVLDSLGPDRMIVVVNLYGGSAWVPEANATLARIVAGYPNAVVADWHAAISARPELLQSDATHPGIEGAHLYASVVEKAFAELSERLTGVPVTLAGEPGDAPAVQPTGDPAEEASVSPGSEAVDAAGGETVAPPG</sequence>
<dbReference type="SUPFAM" id="SSF52266">
    <property type="entry name" value="SGNH hydrolase"/>
    <property type="match status" value="1"/>
</dbReference>
<feature type="transmembrane region" description="Helical" evidence="2">
    <location>
        <begin position="190"/>
        <end position="209"/>
    </location>
</feature>
<comment type="caution">
    <text evidence="4">The sequence shown here is derived from an EMBL/GenBank/DDBJ whole genome shotgun (WGS) entry which is preliminary data.</text>
</comment>
<feature type="transmembrane region" description="Helical" evidence="2">
    <location>
        <begin position="344"/>
        <end position="365"/>
    </location>
</feature>
<keyword evidence="5" id="KW-1185">Reference proteome</keyword>
<dbReference type="EMBL" id="RKRA01000001">
    <property type="protein sequence ID" value="RPF27601.1"/>
    <property type="molecule type" value="Genomic_DNA"/>
</dbReference>
<evidence type="ECO:0000313" key="5">
    <source>
        <dbReference type="Proteomes" id="UP000280726"/>
    </source>
</evidence>
<evidence type="ECO:0000313" key="4">
    <source>
        <dbReference type="EMBL" id="RPF27601.1"/>
    </source>
</evidence>
<feature type="transmembrane region" description="Helical" evidence="2">
    <location>
        <begin position="394"/>
        <end position="417"/>
    </location>
</feature>
<evidence type="ECO:0000256" key="2">
    <source>
        <dbReference type="SAM" id="Phobius"/>
    </source>
</evidence>
<feature type="transmembrane region" description="Helical" evidence="2">
    <location>
        <begin position="248"/>
        <end position="267"/>
    </location>
</feature>
<dbReference type="GO" id="GO:0016020">
    <property type="term" value="C:membrane"/>
    <property type="evidence" value="ECO:0007669"/>
    <property type="project" value="TreeGrafter"/>
</dbReference>
<feature type="transmembrane region" description="Helical" evidence="2">
    <location>
        <begin position="53"/>
        <end position="74"/>
    </location>
</feature>
<feature type="transmembrane region" description="Helical" evidence="2">
    <location>
        <begin position="215"/>
        <end position="236"/>
    </location>
</feature>
<dbReference type="PANTHER" id="PTHR23028">
    <property type="entry name" value="ACETYLTRANSFERASE"/>
    <property type="match status" value="1"/>
</dbReference>
<dbReference type="RefSeq" id="WP_123917259.1">
    <property type="nucleotide sequence ID" value="NZ_RKRA01000001.1"/>
</dbReference>
<dbReference type="Proteomes" id="UP000280726">
    <property type="component" value="Unassembled WGS sequence"/>
</dbReference>
<reference evidence="4 5" key="1">
    <citation type="submission" date="2018-11" db="EMBL/GenBank/DDBJ databases">
        <title>Sequencing the genomes of 1000 actinobacteria strains.</title>
        <authorList>
            <person name="Klenk H.-P."/>
        </authorList>
    </citation>
    <scope>NUCLEOTIDE SEQUENCE [LARGE SCALE GENOMIC DNA]</scope>
    <source>
        <strain evidence="4 5">DSM 14418</strain>
    </source>
</reference>
<evidence type="ECO:0000259" key="3">
    <source>
        <dbReference type="Pfam" id="PF01757"/>
    </source>
</evidence>
<protein>
    <submittedName>
        <fullName evidence="4">Peptidoglycan/LPS O-acetylase OafA/YrhL</fullName>
    </submittedName>
</protein>
<name>A0A3N5A7C5_9MICO</name>
<dbReference type="Pfam" id="PF01757">
    <property type="entry name" value="Acyl_transf_3"/>
    <property type="match status" value="1"/>
</dbReference>